<keyword evidence="6" id="KW-1185">Reference proteome</keyword>
<dbReference type="EMBL" id="JASCZI010120956">
    <property type="protein sequence ID" value="MED6158192.1"/>
    <property type="molecule type" value="Genomic_DNA"/>
</dbReference>
<dbReference type="InterPro" id="IPR035513">
    <property type="entry name" value="Invertase/methylesterase_inhib"/>
</dbReference>
<keyword evidence="2" id="KW-1015">Disulfide bond</keyword>
<dbReference type="Gene3D" id="1.20.140.40">
    <property type="entry name" value="Invertase/pectin methylesterase inhibitor family protein"/>
    <property type="match status" value="1"/>
</dbReference>
<name>A0ABU6UAD1_9FABA</name>
<dbReference type="CDD" id="cd15796">
    <property type="entry name" value="CIF_like"/>
    <property type="match status" value="1"/>
</dbReference>
<keyword evidence="1" id="KW-0732">Signal</keyword>
<proteinExistence type="inferred from homology"/>
<dbReference type="InterPro" id="IPR034087">
    <property type="entry name" value="C/VIF1"/>
</dbReference>
<comment type="similarity">
    <text evidence="3">Belongs to the PMEI family.</text>
</comment>
<dbReference type="InterPro" id="IPR006501">
    <property type="entry name" value="Pectinesterase_inhib_dom"/>
</dbReference>
<evidence type="ECO:0000256" key="1">
    <source>
        <dbReference type="ARBA" id="ARBA00022729"/>
    </source>
</evidence>
<reference evidence="5 6" key="1">
    <citation type="journal article" date="2023" name="Plants (Basel)">
        <title>Bridging the Gap: Combining Genomics and Transcriptomics Approaches to Understand Stylosanthes scabra, an Orphan Legume from the Brazilian Caatinga.</title>
        <authorList>
            <person name="Ferreira-Neto J.R.C."/>
            <person name="da Silva M.D."/>
            <person name="Binneck E."/>
            <person name="de Melo N.F."/>
            <person name="da Silva R.H."/>
            <person name="de Melo A.L.T.M."/>
            <person name="Pandolfi V."/>
            <person name="Bustamante F.O."/>
            <person name="Brasileiro-Vidal A.C."/>
            <person name="Benko-Iseppon A.M."/>
        </authorList>
    </citation>
    <scope>NUCLEOTIDE SEQUENCE [LARGE SCALE GENOMIC DNA]</scope>
    <source>
        <tissue evidence="5">Leaves</tissue>
    </source>
</reference>
<dbReference type="InterPro" id="IPR052421">
    <property type="entry name" value="PCW_Enzyme_Inhibitor"/>
</dbReference>
<organism evidence="5 6">
    <name type="scientific">Stylosanthes scabra</name>
    <dbReference type="NCBI Taxonomy" id="79078"/>
    <lineage>
        <taxon>Eukaryota</taxon>
        <taxon>Viridiplantae</taxon>
        <taxon>Streptophyta</taxon>
        <taxon>Embryophyta</taxon>
        <taxon>Tracheophyta</taxon>
        <taxon>Spermatophyta</taxon>
        <taxon>Magnoliopsida</taxon>
        <taxon>eudicotyledons</taxon>
        <taxon>Gunneridae</taxon>
        <taxon>Pentapetalae</taxon>
        <taxon>rosids</taxon>
        <taxon>fabids</taxon>
        <taxon>Fabales</taxon>
        <taxon>Fabaceae</taxon>
        <taxon>Papilionoideae</taxon>
        <taxon>50 kb inversion clade</taxon>
        <taxon>dalbergioids sensu lato</taxon>
        <taxon>Dalbergieae</taxon>
        <taxon>Pterocarpus clade</taxon>
        <taxon>Stylosanthes</taxon>
    </lineage>
</organism>
<evidence type="ECO:0000313" key="6">
    <source>
        <dbReference type="Proteomes" id="UP001341840"/>
    </source>
</evidence>
<dbReference type="Pfam" id="PF04043">
    <property type="entry name" value="PMEI"/>
    <property type="match status" value="1"/>
</dbReference>
<dbReference type="NCBIfam" id="TIGR01614">
    <property type="entry name" value="PME_inhib"/>
    <property type="match status" value="1"/>
</dbReference>
<evidence type="ECO:0000256" key="2">
    <source>
        <dbReference type="ARBA" id="ARBA00023157"/>
    </source>
</evidence>
<feature type="domain" description="Pectinesterase inhibitor" evidence="4">
    <location>
        <begin position="11"/>
        <end position="129"/>
    </location>
</feature>
<dbReference type="PANTHER" id="PTHR36710">
    <property type="entry name" value="PECTINESTERASE INHIBITOR-LIKE"/>
    <property type="match status" value="1"/>
</dbReference>
<dbReference type="Proteomes" id="UP001341840">
    <property type="component" value="Unassembled WGS sequence"/>
</dbReference>
<comment type="caution">
    <text evidence="5">The sequence shown here is derived from an EMBL/GenBank/DDBJ whole genome shotgun (WGS) entry which is preliminary data.</text>
</comment>
<protein>
    <recommendedName>
        <fullName evidence="4">Pectinesterase inhibitor domain-containing protein</fullName>
    </recommendedName>
</protein>
<evidence type="ECO:0000259" key="4">
    <source>
        <dbReference type="SMART" id="SM00856"/>
    </source>
</evidence>
<dbReference type="SUPFAM" id="SSF101148">
    <property type="entry name" value="Plant invertase/pectin methylesterase inhibitor"/>
    <property type="match status" value="1"/>
</dbReference>
<gene>
    <name evidence="5" type="ORF">PIB30_030475</name>
</gene>
<evidence type="ECO:0000256" key="3">
    <source>
        <dbReference type="ARBA" id="ARBA00038471"/>
    </source>
</evidence>
<dbReference type="SMART" id="SM00856">
    <property type="entry name" value="PMEI"/>
    <property type="match status" value="1"/>
</dbReference>
<accession>A0ABU6UAD1</accession>
<dbReference type="PANTHER" id="PTHR36710:SF13">
    <property type="entry name" value="PUTATIVE-RELATED"/>
    <property type="match status" value="1"/>
</dbReference>
<evidence type="ECO:0000313" key="5">
    <source>
        <dbReference type="EMBL" id="MED6158192.1"/>
    </source>
</evidence>
<sequence length="131" mass="14357">MCQSSRVSHPNDDNLIQSTCNKTPHPNLCLQTLNSNPNSKTTDVKGLALIMVDSIKSKSNNTLNKVVQLIIGTDDDKIRFALFTCRDSYTGILMGDVPQATQALKSGNPSYAEEATFDSISQANFCDSIQW</sequence>